<feature type="transmembrane region" description="Helical" evidence="5">
    <location>
        <begin position="12"/>
        <end position="30"/>
    </location>
</feature>
<feature type="domain" description="HAMP" evidence="7">
    <location>
        <begin position="205"/>
        <end position="259"/>
    </location>
</feature>
<keyword evidence="9" id="KW-1185">Reference proteome</keyword>
<dbReference type="PANTHER" id="PTHR32089:SF112">
    <property type="entry name" value="LYSOZYME-LIKE PROTEIN-RELATED"/>
    <property type="match status" value="1"/>
</dbReference>
<evidence type="ECO:0000259" key="7">
    <source>
        <dbReference type="PROSITE" id="PS50885"/>
    </source>
</evidence>
<gene>
    <name evidence="8" type="ORF">HNQ59_001032</name>
</gene>
<reference evidence="8 9" key="1">
    <citation type="submission" date="2020-08" db="EMBL/GenBank/DDBJ databases">
        <title>Genomic Encyclopedia of Type Strains, Phase IV (KMG-IV): sequencing the most valuable type-strain genomes for metagenomic binning, comparative biology and taxonomic classification.</title>
        <authorList>
            <person name="Goeker M."/>
        </authorList>
    </citation>
    <scope>NUCLEOTIDE SEQUENCE [LARGE SCALE GENOMIC DNA]</scope>
    <source>
        <strain evidence="8 9">DSM 27165</strain>
    </source>
</reference>
<feature type="transmembrane region" description="Helical" evidence="5">
    <location>
        <begin position="182"/>
        <end position="207"/>
    </location>
</feature>
<comment type="similarity">
    <text evidence="3">Belongs to the methyl-accepting chemotaxis (MCP) protein family.</text>
</comment>
<dbReference type="SMART" id="SM00283">
    <property type="entry name" value="MA"/>
    <property type="match status" value="1"/>
</dbReference>
<feature type="domain" description="Methyl-accepting transducer" evidence="6">
    <location>
        <begin position="264"/>
        <end position="500"/>
    </location>
</feature>
<dbReference type="SUPFAM" id="SSF58104">
    <property type="entry name" value="Methyl-accepting chemotaxis protein (MCP) signaling domain"/>
    <property type="match status" value="1"/>
</dbReference>
<dbReference type="AlphaFoldDB" id="A0A840MM31"/>
<comment type="subcellular location">
    <subcellularLocation>
        <location evidence="1">Membrane</location>
    </subcellularLocation>
</comment>
<keyword evidence="2 4" id="KW-0807">Transducer</keyword>
<sequence length="536" mass="57523">MKLLSVLSLRQKILLSQSIAAVFLVIYVAYNFSVSSANTHRLKIIQNDLFPTLEAANNNVALLDNIIGSLNSAVAAGEKEALQAVDEQAKRVRANLDKIKQADTMAGNEPDKLVSEFNAYYDAAAKLSAGMLAGQAPDPAAIKSMGDLLTTYRTHLTAFRDTSYKRFTETVEETTASQQRALFVGVIGALAAIGGGVLFSLVVSFSIKRNVDLVVRSLRDIAQGEGDLTLRIRQYTRDEIGELVKWFNTFIERLHGDIRHVVESVNALSETTDEMSLIASNTDSSITTEKQVIGRVAAQVEGIAQQIDSVAISAASASDAAAVANASAANGLTNIRTTITRINELAQQVNEASTTLKKLESDSQQINVVVDVIKGISSQTNLLALNAAIEAARAGEHGRGFAVVADEVRSMAARTRDSTSQIFEIVSQLQATTASVVDVILASQREAEATVEQVTGSGQTLQEISDKVGTISRMNQTIAQATDQQQQASGQIGTQMDDLHRISAATEDQGKKLAKISSTIKQLTENLREVSGHFKT</sequence>
<keyword evidence="5" id="KW-0472">Membrane</keyword>
<dbReference type="InterPro" id="IPR003660">
    <property type="entry name" value="HAMP_dom"/>
</dbReference>
<dbReference type="InterPro" id="IPR004089">
    <property type="entry name" value="MCPsignal_dom"/>
</dbReference>
<dbReference type="PANTHER" id="PTHR32089">
    <property type="entry name" value="METHYL-ACCEPTING CHEMOTAXIS PROTEIN MCPB"/>
    <property type="match status" value="1"/>
</dbReference>
<protein>
    <submittedName>
        <fullName evidence="8">Methyl-accepting chemotaxis protein</fullName>
    </submittedName>
</protein>
<dbReference type="SMART" id="SM00304">
    <property type="entry name" value="HAMP"/>
    <property type="match status" value="1"/>
</dbReference>
<dbReference type="CDD" id="cd06225">
    <property type="entry name" value="HAMP"/>
    <property type="match status" value="1"/>
</dbReference>
<evidence type="ECO:0000256" key="3">
    <source>
        <dbReference type="ARBA" id="ARBA00029447"/>
    </source>
</evidence>
<dbReference type="Pfam" id="PF00015">
    <property type="entry name" value="MCPsignal"/>
    <property type="match status" value="1"/>
</dbReference>
<dbReference type="PROSITE" id="PS50885">
    <property type="entry name" value="HAMP"/>
    <property type="match status" value="1"/>
</dbReference>
<keyword evidence="5" id="KW-0812">Transmembrane</keyword>
<proteinExistence type="inferred from homology"/>
<comment type="caution">
    <text evidence="8">The sequence shown here is derived from an EMBL/GenBank/DDBJ whole genome shotgun (WGS) entry which is preliminary data.</text>
</comment>
<dbReference type="FunFam" id="1.10.287.950:FF:000001">
    <property type="entry name" value="Methyl-accepting chemotaxis sensory transducer"/>
    <property type="match status" value="1"/>
</dbReference>
<keyword evidence="5" id="KW-1133">Transmembrane helix</keyword>
<dbReference type="Pfam" id="PF00672">
    <property type="entry name" value="HAMP"/>
    <property type="match status" value="1"/>
</dbReference>
<evidence type="ECO:0000259" key="6">
    <source>
        <dbReference type="PROSITE" id="PS50111"/>
    </source>
</evidence>
<evidence type="ECO:0000313" key="8">
    <source>
        <dbReference type="EMBL" id="MBB5017762.1"/>
    </source>
</evidence>
<evidence type="ECO:0000256" key="5">
    <source>
        <dbReference type="SAM" id="Phobius"/>
    </source>
</evidence>
<evidence type="ECO:0000256" key="4">
    <source>
        <dbReference type="PROSITE-ProRule" id="PRU00284"/>
    </source>
</evidence>
<dbReference type="Proteomes" id="UP000575898">
    <property type="component" value="Unassembled WGS sequence"/>
</dbReference>
<dbReference type="GO" id="GO:0006935">
    <property type="term" value="P:chemotaxis"/>
    <property type="evidence" value="ECO:0007669"/>
    <property type="project" value="UniProtKB-ARBA"/>
</dbReference>
<accession>A0A840MM31</accession>
<dbReference type="EMBL" id="JACHHY010000005">
    <property type="protein sequence ID" value="MBB5017762.1"/>
    <property type="molecule type" value="Genomic_DNA"/>
</dbReference>
<name>A0A840MM31_9PROT</name>
<evidence type="ECO:0000313" key="9">
    <source>
        <dbReference type="Proteomes" id="UP000575898"/>
    </source>
</evidence>
<dbReference type="GO" id="GO:0016020">
    <property type="term" value="C:membrane"/>
    <property type="evidence" value="ECO:0007669"/>
    <property type="project" value="UniProtKB-SubCell"/>
</dbReference>
<dbReference type="RefSeq" id="WP_184036078.1">
    <property type="nucleotide sequence ID" value="NZ_JACHHY010000005.1"/>
</dbReference>
<dbReference type="Gene3D" id="1.10.287.950">
    <property type="entry name" value="Methyl-accepting chemotaxis protein"/>
    <property type="match status" value="1"/>
</dbReference>
<dbReference type="GO" id="GO:0007165">
    <property type="term" value="P:signal transduction"/>
    <property type="evidence" value="ECO:0007669"/>
    <property type="project" value="UniProtKB-KW"/>
</dbReference>
<organism evidence="8 9">
    <name type="scientific">Chitinivorax tropicus</name>
    <dbReference type="NCBI Taxonomy" id="714531"/>
    <lineage>
        <taxon>Bacteria</taxon>
        <taxon>Pseudomonadati</taxon>
        <taxon>Pseudomonadota</taxon>
        <taxon>Betaproteobacteria</taxon>
        <taxon>Chitinivorax</taxon>
    </lineage>
</organism>
<dbReference type="PROSITE" id="PS50111">
    <property type="entry name" value="CHEMOTAXIS_TRANSDUC_2"/>
    <property type="match status" value="1"/>
</dbReference>
<evidence type="ECO:0000256" key="1">
    <source>
        <dbReference type="ARBA" id="ARBA00004370"/>
    </source>
</evidence>
<evidence type="ECO:0000256" key="2">
    <source>
        <dbReference type="ARBA" id="ARBA00023224"/>
    </source>
</evidence>